<dbReference type="AlphaFoldDB" id="A0A3P1WQ81"/>
<accession>A0A3P1WQ81</accession>
<sequence length="794" mass="87048">MARTPEHPDAKAVRRLVMNSGGPVALLRQLRSLSGEDRARLEATFAEHRDDIVRRLRSSEFKGELAILMVELAVTPEQFAETVDAWLRGFINDADTLDALGEALVDRGPEWGQRLVDAYLSSRSPRAWISLILDPIIVTHELPLPSHAGYLSDWLQRWGEPAPGRRWQELFLATCSHPDALGAPMGPRAKVLQALRHGTPILRQAEPLDDVALTHALLGIIERGDRPAAQANATVWLEGLDLVEEVWRQRERLLTMLPNAHSSVVAFACAQLLRPDLSDEHLEALAVEVLSRKEKAPKKRILKHLGRLAAPGPDLEAALQGLAKEADTTLATAATKQLSAWGIQLDAVDELSGLWQEPLGAIEPLASRPRVLDDPGLTELITVITGDPRSSGEFEEQLADLVATAHSRGLADVLAVLEQFDLRPLEYEYLDRPVLAEALVHLMHDEELPVPRTRQLTRLVLGHALAVTRRLGELPCLLSTPTRHSNHLTWRALLQRASRYRDLGVALEATDVLTALSRVDPDGAPSDLTALEQPIRGLDRTLAEVVRIWLRRPYRPRLEVLPPNGAGHRDGGPHMRCKLDDDKPALVVALGLMELWNAPDEGYYAERTEALRLLPGLPHRAALRILKLTYRMGSGAGLEDLPEVGHVAHPFGPVLTLACLAVASEGTPAHREEVAAVLYGAWQDGRLHPQELVDAWVSPQSREFQLSPAKVASMLRQLAETGALALVWPLLVVIAEGLAAAEKIPAAASTVFETVLALLPEVPHQVELPNIKGLAARKGSSKAITLARAIEEKL</sequence>
<evidence type="ECO:0000313" key="1">
    <source>
        <dbReference type="EMBL" id="RRD48096.1"/>
    </source>
</evidence>
<name>A0A3P1WQ81_9ACTN</name>
<dbReference type="Proteomes" id="UP000280935">
    <property type="component" value="Unassembled WGS sequence"/>
</dbReference>
<dbReference type="RefSeq" id="WP_125229158.1">
    <property type="nucleotide sequence ID" value="NZ_RQYT01000055.1"/>
</dbReference>
<organism evidence="1 2">
    <name type="scientific">Arachnia propionica</name>
    <dbReference type="NCBI Taxonomy" id="1750"/>
    <lineage>
        <taxon>Bacteria</taxon>
        <taxon>Bacillati</taxon>
        <taxon>Actinomycetota</taxon>
        <taxon>Actinomycetes</taxon>
        <taxon>Propionibacteriales</taxon>
        <taxon>Propionibacteriaceae</taxon>
        <taxon>Arachnia</taxon>
    </lineage>
</organism>
<protein>
    <submittedName>
        <fullName evidence="1">Uncharacterized protein</fullName>
    </submittedName>
</protein>
<gene>
    <name evidence="1" type="ORF">EII35_14390</name>
</gene>
<reference evidence="1 2" key="1">
    <citation type="submission" date="2018-11" db="EMBL/GenBank/DDBJ databases">
        <title>Genomes From Bacteria Associated with the Canine Oral Cavity: a Test Case for Automated Genome-Based Taxonomic Assignment.</title>
        <authorList>
            <person name="Coil D.A."/>
            <person name="Jospin G."/>
            <person name="Darling A.E."/>
            <person name="Wallis C."/>
            <person name="Davis I.J."/>
            <person name="Harris S."/>
            <person name="Eisen J.A."/>
            <person name="Holcombe L.J."/>
            <person name="O'Flynn C."/>
        </authorList>
    </citation>
    <scope>NUCLEOTIDE SEQUENCE [LARGE SCALE GENOMIC DNA]</scope>
    <source>
        <strain evidence="1 2">OH2822_COT-296</strain>
    </source>
</reference>
<proteinExistence type="predicted"/>
<evidence type="ECO:0000313" key="2">
    <source>
        <dbReference type="Proteomes" id="UP000280935"/>
    </source>
</evidence>
<dbReference type="OrthoDB" id="3245799at2"/>
<comment type="caution">
    <text evidence="1">The sequence shown here is derived from an EMBL/GenBank/DDBJ whole genome shotgun (WGS) entry which is preliminary data.</text>
</comment>
<dbReference type="EMBL" id="RQYT01000055">
    <property type="protein sequence ID" value="RRD48096.1"/>
    <property type="molecule type" value="Genomic_DNA"/>
</dbReference>